<gene>
    <name evidence="12" type="ORF">EHO60_16675</name>
</gene>
<dbReference type="NCBIfam" id="TIGR00046">
    <property type="entry name" value="RsmE family RNA methyltransferase"/>
    <property type="match status" value="1"/>
</dbReference>
<dbReference type="GO" id="GO:0005737">
    <property type="term" value="C:cytoplasm"/>
    <property type="evidence" value="ECO:0007669"/>
    <property type="project" value="UniProtKB-SubCell"/>
</dbReference>
<keyword evidence="6 10" id="KW-0808">Transferase</keyword>
<comment type="caution">
    <text evidence="12">The sequence shown here is derived from an EMBL/GenBank/DDBJ whole genome shotgun (WGS) entry which is preliminary data.</text>
</comment>
<dbReference type="OrthoDB" id="9815641at2"/>
<keyword evidence="5 10" id="KW-0489">Methyltransferase</keyword>
<comment type="catalytic activity">
    <reaction evidence="9 10">
        <text>uridine(1498) in 16S rRNA + S-adenosyl-L-methionine = N(3)-methyluridine(1498) in 16S rRNA + S-adenosyl-L-homocysteine + H(+)</text>
        <dbReference type="Rhea" id="RHEA:42920"/>
        <dbReference type="Rhea" id="RHEA-COMP:10283"/>
        <dbReference type="Rhea" id="RHEA-COMP:10284"/>
        <dbReference type="ChEBI" id="CHEBI:15378"/>
        <dbReference type="ChEBI" id="CHEBI:57856"/>
        <dbReference type="ChEBI" id="CHEBI:59789"/>
        <dbReference type="ChEBI" id="CHEBI:65315"/>
        <dbReference type="ChEBI" id="CHEBI:74502"/>
        <dbReference type="EC" id="2.1.1.193"/>
    </reaction>
</comment>
<dbReference type="PANTHER" id="PTHR30027:SF3">
    <property type="entry name" value="16S RRNA (URACIL(1498)-N(3))-METHYLTRANSFERASE"/>
    <property type="match status" value="1"/>
</dbReference>
<sequence>MSSTEAVFFRPGFLPEADLKLLPEEISHLKALRIFQEDKIVILKDGRGLSCFFRVPTSSSKGHFLKSETKQDLSRPAVIATAIPKGNRLEWLIQKGTELGITKFIFLNFAHSDRRDLNPERMGKVAAEACAQSGREFLPSIHGPLELSAFLEESRKEGSELIVLDPEGTEFLGPDSVRNRILIIGPEGGFRAEEKELFEREKIRNYNAGDSILRIETAGVYAASLFRAFLGRS</sequence>
<keyword evidence="7 10" id="KW-0949">S-adenosyl-L-methionine</keyword>
<dbReference type="InterPro" id="IPR029028">
    <property type="entry name" value="Alpha/beta_knot_MTases"/>
</dbReference>
<dbReference type="RefSeq" id="WP_135769351.1">
    <property type="nucleotide sequence ID" value="NZ_RQET01000014.1"/>
</dbReference>
<keyword evidence="4 10" id="KW-0698">rRNA processing</keyword>
<evidence type="ECO:0000259" key="11">
    <source>
        <dbReference type="Pfam" id="PF04452"/>
    </source>
</evidence>
<comment type="function">
    <text evidence="8 10">Specifically methylates the N3 position of the uracil ring of uridine 1498 (m3U1498) in 16S rRNA. Acts on the fully assembled 30S ribosomal subunit.</text>
</comment>
<dbReference type="PANTHER" id="PTHR30027">
    <property type="entry name" value="RIBOSOMAL RNA SMALL SUBUNIT METHYLTRANSFERASE E"/>
    <property type="match status" value="1"/>
</dbReference>
<dbReference type="PIRSF" id="PIRSF015601">
    <property type="entry name" value="MTase_slr0722"/>
    <property type="match status" value="1"/>
</dbReference>
<dbReference type="AlphaFoldDB" id="A0A4R9G4A1"/>
<evidence type="ECO:0000313" key="13">
    <source>
        <dbReference type="Proteomes" id="UP000298458"/>
    </source>
</evidence>
<reference evidence="12" key="1">
    <citation type="journal article" date="2019" name="PLoS Negl. Trop. Dis.">
        <title>Revisiting the worldwide diversity of Leptospira species in the environment.</title>
        <authorList>
            <person name="Vincent A.T."/>
            <person name="Schiettekatte O."/>
            <person name="Bourhy P."/>
            <person name="Veyrier F.J."/>
            <person name="Picardeau M."/>
        </authorList>
    </citation>
    <scope>NUCLEOTIDE SEQUENCE [LARGE SCALE GENOMIC DNA]</scope>
    <source>
        <strain evidence="12">SSW15</strain>
    </source>
</reference>
<accession>A0A4R9G4A1</accession>
<evidence type="ECO:0000256" key="8">
    <source>
        <dbReference type="ARBA" id="ARBA00025699"/>
    </source>
</evidence>
<dbReference type="GO" id="GO:0070475">
    <property type="term" value="P:rRNA base methylation"/>
    <property type="evidence" value="ECO:0007669"/>
    <property type="project" value="TreeGrafter"/>
</dbReference>
<evidence type="ECO:0000256" key="7">
    <source>
        <dbReference type="ARBA" id="ARBA00022691"/>
    </source>
</evidence>
<evidence type="ECO:0000256" key="1">
    <source>
        <dbReference type="ARBA" id="ARBA00004496"/>
    </source>
</evidence>
<dbReference type="CDD" id="cd18084">
    <property type="entry name" value="RsmE-like"/>
    <property type="match status" value="1"/>
</dbReference>
<evidence type="ECO:0000256" key="5">
    <source>
        <dbReference type="ARBA" id="ARBA00022603"/>
    </source>
</evidence>
<evidence type="ECO:0000256" key="6">
    <source>
        <dbReference type="ARBA" id="ARBA00022679"/>
    </source>
</evidence>
<proteinExistence type="inferred from homology"/>
<dbReference type="EC" id="2.1.1.193" evidence="10"/>
<comment type="subcellular location">
    <subcellularLocation>
        <location evidence="1 10">Cytoplasm</location>
    </subcellularLocation>
</comment>
<name>A0A4R9G4A1_9LEPT</name>
<evidence type="ECO:0000256" key="2">
    <source>
        <dbReference type="ARBA" id="ARBA00005528"/>
    </source>
</evidence>
<organism evidence="12 13">
    <name type="scientific">Leptospira fletcheri</name>
    <dbReference type="NCBI Taxonomy" id="2484981"/>
    <lineage>
        <taxon>Bacteria</taxon>
        <taxon>Pseudomonadati</taxon>
        <taxon>Spirochaetota</taxon>
        <taxon>Spirochaetia</taxon>
        <taxon>Leptospirales</taxon>
        <taxon>Leptospiraceae</taxon>
        <taxon>Leptospira</taxon>
    </lineage>
</organism>
<evidence type="ECO:0000256" key="9">
    <source>
        <dbReference type="ARBA" id="ARBA00047944"/>
    </source>
</evidence>
<protein>
    <recommendedName>
        <fullName evidence="10">Ribosomal RNA small subunit methyltransferase E</fullName>
        <ecNumber evidence="10">2.1.1.193</ecNumber>
    </recommendedName>
</protein>
<feature type="domain" description="Ribosomal RNA small subunit methyltransferase E methyltransferase" evidence="11">
    <location>
        <begin position="76"/>
        <end position="226"/>
    </location>
</feature>
<dbReference type="Pfam" id="PF04452">
    <property type="entry name" value="Methyltrans_RNA"/>
    <property type="match status" value="1"/>
</dbReference>
<keyword evidence="13" id="KW-1185">Reference proteome</keyword>
<dbReference type="EMBL" id="RQET01000014">
    <property type="protein sequence ID" value="TGK06224.1"/>
    <property type="molecule type" value="Genomic_DNA"/>
</dbReference>
<evidence type="ECO:0000313" key="12">
    <source>
        <dbReference type="EMBL" id="TGK06224.1"/>
    </source>
</evidence>
<keyword evidence="3 10" id="KW-0963">Cytoplasm</keyword>
<dbReference type="Gene3D" id="3.40.1280.10">
    <property type="match status" value="1"/>
</dbReference>
<dbReference type="InterPro" id="IPR029026">
    <property type="entry name" value="tRNA_m1G_MTases_N"/>
</dbReference>
<evidence type="ECO:0000256" key="4">
    <source>
        <dbReference type="ARBA" id="ARBA00022552"/>
    </source>
</evidence>
<dbReference type="GO" id="GO:0070042">
    <property type="term" value="F:rRNA (uridine-N3-)-methyltransferase activity"/>
    <property type="evidence" value="ECO:0007669"/>
    <property type="project" value="TreeGrafter"/>
</dbReference>
<dbReference type="InterPro" id="IPR046886">
    <property type="entry name" value="RsmE_MTase_dom"/>
</dbReference>
<evidence type="ECO:0000256" key="3">
    <source>
        <dbReference type="ARBA" id="ARBA00022490"/>
    </source>
</evidence>
<comment type="similarity">
    <text evidence="2 10">Belongs to the RNA methyltransferase RsmE family.</text>
</comment>
<dbReference type="Proteomes" id="UP000298458">
    <property type="component" value="Unassembled WGS sequence"/>
</dbReference>
<dbReference type="InterPro" id="IPR006700">
    <property type="entry name" value="RsmE"/>
</dbReference>
<evidence type="ECO:0000256" key="10">
    <source>
        <dbReference type="PIRNR" id="PIRNR015601"/>
    </source>
</evidence>
<dbReference type="SUPFAM" id="SSF75217">
    <property type="entry name" value="alpha/beta knot"/>
    <property type="match status" value="1"/>
</dbReference>